<keyword evidence="3" id="KW-1185">Reference proteome</keyword>
<evidence type="ECO:0000256" key="1">
    <source>
        <dbReference type="SAM" id="SignalP"/>
    </source>
</evidence>
<dbReference type="OrthoDB" id="7498307at2"/>
<comment type="caution">
    <text evidence="2">The sequence shown here is derived from an EMBL/GenBank/DDBJ whole genome shotgun (WGS) entry which is preliminary data.</text>
</comment>
<name>A0A246JYR2_9SPHN</name>
<dbReference type="EMBL" id="NISJ01000004">
    <property type="protein sequence ID" value="OWQ98060.1"/>
    <property type="molecule type" value="Genomic_DNA"/>
</dbReference>
<evidence type="ECO:0000313" key="2">
    <source>
        <dbReference type="EMBL" id="OWQ98060.1"/>
    </source>
</evidence>
<keyword evidence="1" id="KW-0732">Signal</keyword>
<dbReference type="Proteomes" id="UP000197097">
    <property type="component" value="Unassembled WGS sequence"/>
</dbReference>
<evidence type="ECO:0000313" key="3">
    <source>
        <dbReference type="Proteomes" id="UP000197097"/>
    </source>
</evidence>
<dbReference type="AlphaFoldDB" id="A0A246JYR2"/>
<proteinExistence type="predicted"/>
<feature type="chain" id="PRO_5013303923" description="LuxR family transcriptional regulator" evidence="1">
    <location>
        <begin position="20"/>
        <end position="158"/>
    </location>
</feature>
<gene>
    <name evidence="2" type="ORF">CDQ91_09840</name>
</gene>
<evidence type="ECO:0008006" key="4">
    <source>
        <dbReference type="Google" id="ProtNLM"/>
    </source>
</evidence>
<organism evidence="2 3">
    <name type="scientific">Sphingopyxis witflariensis</name>
    <dbReference type="NCBI Taxonomy" id="173675"/>
    <lineage>
        <taxon>Bacteria</taxon>
        <taxon>Pseudomonadati</taxon>
        <taxon>Pseudomonadota</taxon>
        <taxon>Alphaproteobacteria</taxon>
        <taxon>Sphingomonadales</taxon>
        <taxon>Sphingomonadaceae</taxon>
        <taxon>Sphingopyxis</taxon>
    </lineage>
</organism>
<feature type="signal peptide" evidence="1">
    <location>
        <begin position="1"/>
        <end position="19"/>
    </location>
</feature>
<reference evidence="2 3" key="1">
    <citation type="journal article" date="2002" name="Int. J. Syst. Evol. Microbiol.">
        <title>Sphingopyxis witflariensis sp. nov., isolated from activated sludge.</title>
        <authorList>
            <person name="Kampfer P."/>
            <person name="Witzenberger R."/>
            <person name="Denner E.B."/>
            <person name="Busse H.J."/>
            <person name="Neef A."/>
        </authorList>
    </citation>
    <scope>NUCLEOTIDE SEQUENCE [LARGE SCALE GENOMIC DNA]</scope>
    <source>
        <strain evidence="2 3">DSM 14551</strain>
    </source>
</reference>
<protein>
    <recommendedName>
        <fullName evidence="4">LuxR family transcriptional regulator</fullName>
    </recommendedName>
</protein>
<accession>A0A246JYR2</accession>
<sequence>MFYPILLAAATVYGAPAVAGAPSPSPLIGSWAVDTARLTMPPEARPKSVTITYDDVGGGKWRTNVEVVLPDGKKVQAISTYVPDGSATPVEGNLEADVVATRLPEPGVMVTALALGGVPGSMRTYTVAADGKTMTETVVYFKSGGVPAMRTNHFNRVR</sequence>